<accession>A0ABD2Y5V0</accession>
<proteinExistence type="predicted"/>
<sequence length="100" mass="11682">MNIKNKYKNFVRKCNQRALPVNEVTSIRTGKAVSWYISCENGAKTIEHVLFFCEMGQKFRRIVPILWNGLDHLTGIFRDWWIGLIEAKIEKRGITLSVKL</sequence>
<organism evidence="1 2">
    <name type="scientific">Cinchona calisaya</name>
    <dbReference type="NCBI Taxonomy" id="153742"/>
    <lineage>
        <taxon>Eukaryota</taxon>
        <taxon>Viridiplantae</taxon>
        <taxon>Streptophyta</taxon>
        <taxon>Embryophyta</taxon>
        <taxon>Tracheophyta</taxon>
        <taxon>Spermatophyta</taxon>
        <taxon>Magnoliopsida</taxon>
        <taxon>eudicotyledons</taxon>
        <taxon>Gunneridae</taxon>
        <taxon>Pentapetalae</taxon>
        <taxon>asterids</taxon>
        <taxon>lamiids</taxon>
        <taxon>Gentianales</taxon>
        <taxon>Rubiaceae</taxon>
        <taxon>Cinchonoideae</taxon>
        <taxon>Cinchoneae</taxon>
        <taxon>Cinchona</taxon>
    </lineage>
</organism>
<evidence type="ECO:0008006" key="3">
    <source>
        <dbReference type="Google" id="ProtNLM"/>
    </source>
</evidence>
<reference evidence="1 2" key="1">
    <citation type="submission" date="2024-11" db="EMBL/GenBank/DDBJ databases">
        <title>A near-complete genome assembly of Cinchona calisaya.</title>
        <authorList>
            <person name="Lian D.C."/>
            <person name="Zhao X.W."/>
            <person name="Wei L."/>
        </authorList>
    </citation>
    <scope>NUCLEOTIDE SEQUENCE [LARGE SCALE GENOMIC DNA]</scope>
    <source>
        <tissue evidence="1">Nenye</tissue>
    </source>
</reference>
<protein>
    <recommendedName>
        <fullName evidence="3">Reverse transcriptase zinc-binding domain-containing protein</fullName>
    </recommendedName>
</protein>
<name>A0ABD2Y5V0_9GENT</name>
<gene>
    <name evidence="1" type="ORF">ACH5RR_037322</name>
</gene>
<evidence type="ECO:0000313" key="2">
    <source>
        <dbReference type="Proteomes" id="UP001630127"/>
    </source>
</evidence>
<dbReference type="Proteomes" id="UP001630127">
    <property type="component" value="Unassembled WGS sequence"/>
</dbReference>
<dbReference type="EMBL" id="JBJUIK010000015">
    <property type="protein sequence ID" value="KAL3502873.1"/>
    <property type="molecule type" value="Genomic_DNA"/>
</dbReference>
<evidence type="ECO:0000313" key="1">
    <source>
        <dbReference type="EMBL" id="KAL3502873.1"/>
    </source>
</evidence>
<dbReference type="AlphaFoldDB" id="A0ABD2Y5V0"/>
<keyword evidence="2" id="KW-1185">Reference proteome</keyword>
<comment type="caution">
    <text evidence="1">The sequence shown here is derived from an EMBL/GenBank/DDBJ whole genome shotgun (WGS) entry which is preliminary data.</text>
</comment>